<proteinExistence type="predicted"/>
<dbReference type="AlphaFoldDB" id="A0A8J2NU62"/>
<gene>
    <name evidence="1" type="ORF">AFUS01_LOCUS15235</name>
</gene>
<dbReference type="EMBL" id="CAJVCH010133950">
    <property type="protein sequence ID" value="CAG7726318.1"/>
    <property type="molecule type" value="Genomic_DNA"/>
</dbReference>
<keyword evidence="2" id="KW-1185">Reference proteome</keyword>
<feature type="non-terminal residue" evidence="1">
    <location>
        <position position="70"/>
    </location>
</feature>
<accession>A0A8J2NU62</accession>
<sequence length="70" mass="8281">WTKTILDGIIKPRTKLMDPTSRPRITREVTTSHIAIFHRRILLVGGEAINHCYCIYIFDHKWTKPRKHAQ</sequence>
<feature type="non-terminal residue" evidence="1">
    <location>
        <position position="1"/>
    </location>
</feature>
<name>A0A8J2NU62_9HEXA</name>
<organism evidence="1 2">
    <name type="scientific">Allacma fusca</name>
    <dbReference type="NCBI Taxonomy" id="39272"/>
    <lineage>
        <taxon>Eukaryota</taxon>
        <taxon>Metazoa</taxon>
        <taxon>Ecdysozoa</taxon>
        <taxon>Arthropoda</taxon>
        <taxon>Hexapoda</taxon>
        <taxon>Collembola</taxon>
        <taxon>Symphypleona</taxon>
        <taxon>Sminthuridae</taxon>
        <taxon>Allacma</taxon>
    </lineage>
</organism>
<comment type="caution">
    <text evidence="1">The sequence shown here is derived from an EMBL/GenBank/DDBJ whole genome shotgun (WGS) entry which is preliminary data.</text>
</comment>
<evidence type="ECO:0000313" key="2">
    <source>
        <dbReference type="Proteomes" id="UP000708208"/>
    </source>
</evidence>
<reference evidence="1" key="1">
    <citation type="submission" date="2021-06" db="EMBL/GenBank/DDBJ databases">
        <authorList>
            <person name="Hodson N. C."/>
            <person name="Mongue J. A."/>
            <person name="Jaron S. K."/>
        </authorList>
    </citation>
    <scope>NUCLEOTIDE SEQUENCE</scope>
</reference>
<dbReference type="Proteomes" id="UP000708208">
    <property type="component" value="Unassembled WGS sequence"/>
</dbReference>
<evidence type="ECO:0000313" key="1">
    <source>
        <dbReference type="EMBL" id="CAG7726318.1"/>
    </source>
</evidence>
<protein>
    <submittedName>
        <fullName evidence="1">Uncharacterized protein</fullName>
    </submittedName>
</protein>